<feature type="region of interest" description="Disordered" evidence="1">
    <location>
        <begin position="382"/>
        <end position="404"/>
    </location>
</feature>
<protein>
    <submittedName>
        <fullName evidence="3">Transketolase</fullName>
    </submittedName>
</protein>
<dbReference type="InterPro" id="IPR003959">
    <property type="entry name" value="ATPase_AAA_core"/>
</dbReference>
<feature type="compositionally biased region" description="Basic residues" evidence="1">
    <location>
        <begin position="671"/>
        <end position="682"/>
    </location>
</feature>
<proteinExistence type="predicted"/>
<gene>
    <name evidence="3" type="ORF">E6O75_ATG06211</name>
</gene>
<dbReference type="PANTHER" id="PTHR23389">
    <property type="entry name" value="CHROMOSOME TRANSMISSION FIDELITY FACTOR 18"/>
    <property type="match status" value="1"/>
</dbReference>
<dbReference type="EMBL" id="SNSC02000013">
    <property type="protein sequence ID" value="TID19090.1"/>
    <property type="molecule type" value="Genomic_DNA"/>
</dbReference>
<dbReference type="SUPFAM" id="SSF52540">
    <property type="entry name" value="P-loop containing nucleoside triphosphate hydrolases"/>
    <property type="match status" value="1"/>
</dbReference>
<keyword evidence="4" id="KW-1185">Reference proteome</keyword>
<feature type="compositionally biased region" description="Polar residues" evidence="1">
    <location>
        <begin position="209"/>
        <end position="222"/>
    </location>
</feature>
<feature type="region of interest" description="Disordered" evidence="1">
    <location>
        <begin position="654"/>
        <end position="688"/>
    </location>
</feature>
<feature type="region of interest" description="Disordered" evidence="1">
    <location>
        <begin position="1330"/>
        <end position="1349"/>
    </location>
</feature>
<sequence length="1370" mass="149926">MAAADVLRIMNPDSNHHHVHPFFRKPDPLKEENEDAASVAQDVAALAETGAGKRKKRNEAKANISKQPSLLAFVRLEKAALPAETTEPAIPNGSLTHIRPQEEPTLEPDTHIRPQEEPPLEPHTHIRPQEEPTLEPDPNYERRKRRKTGSPASETERPSESNPGAGIQHENAPLPWHEQLLVEAAKVEHDSADLDTNSPPIDSHDSTKTPKTVSFLPSTISRETAVESNGPPDQSMVSITGTGVTETAGVEMAEQARRASEETQEDPVKLPAKTNGRVLRTPRPRTPSPNTNTRLVRMIQLKGGKLASPPKPKSKPEPEKVEIKRKTRARGKQTKQLFVTITYGNSDEGKSIGEKINRILDGEERVEIKVVDPIIPTKIITPKKVSPKKPSGPPKPTHPFFSGKPLPKPVQDYVVVSKDAIGDHAADALPRKSSATTPGKIRAEAQAHRVARSVTGFSLSMSAPHNKRSSGTREAPWPSEGIVHSRGYISECPVSHCDLVASGFQEGHFKRKQASVVVPDAEDLVRQHSKWLTPHGDRSVLRIPERVIITGVRLQKLISAELHTSLKASSAADSDSEDDVVIRKQQPQHAPHSALSNMYAAIKNSLTPFDRFECETQAWTQKHAPKCAEEVLQSGKEALILRDWLKNSTISAVEKGSNRSTTGSQSLSTKSKSKLEKKKKRKRPDDLDDFLVESEDELAAPAELEALEDESFDGPRDPQNCSLVRGGAQGVRGVVKSCNAVLISGSHGCGKTAAVYAVAKELGFEVFELNSGSRRSGKDVLEKVGDMTENHLVQQVSKALSEKTDARSEKLISIEIVPDDTPDIKQGSMTSFFKPAAQKKKSAPKNMPVTVGAAKLSDKEARKDQSRQEQKQSLILLEEVDVLFDEDKQFWLTVFALAAHSKRPIIMTCTNENLVPLDSLSLHAILRFTAPPVDLAVDYLLLTAAYEGHLLERAAVKSLFTSNSNDIRASVTNLDFWCQIGVGDSAGGFNWMIDRYPPGVDVDKHGNTLRVVSKHTYTNDTGLISQDLLGANSCNGAEYIESLLAAAWTEWRLRPGDLLPQIEHDRATKLSPQSGISHLQAMDFLAECTSAADVYCGFDMREAYQQPLDTTSPEISDKARSNYTVGFPWTLVQADSVASYANMDTKLAITNQFLTHRIHSSLHDSDDTDSIPNKSESIEQNLITAIQTHCSPGQAPCRLTRADFSAALDPLAETRSTSLTAPNTMTASSLDREFSIVVTDIAPYVRSIAAHDLMIEQQRMKVSNLLSAGGGAKKMRMTRASRSAVEGGSRQTARRERWFDKSLNLGLVLRTAGKGWGDVLTARRSGDVKSVESLGEGSVGSERERSAEQDVVMVRNGKIGGGEDAIDERA</sequence>
<feature type="region of interest" description="Disordered" evidence="1">
    <location>
        <begin position="302"/>
        <end position="332"/>
    </location>
</feature>
<dbReference type="OrthoDB" id="9996895at2759"/>
<comment type="caution">
    <text evidence="3">The sequence shown here is derived from an EMBL/GenBank/DDBJ whole genome shotgun (WGS) entry which is preliminary data.</text>
</comment>
<dbReference type="GO" id="GO:0016887">
    <property type="term" value="F:ATP hydrolysis activity"/>
    <property type="evidence" value="ECO:0007669"/>
    <property type="project" value="InterPro"/>
</dbReference>
<dbReference type="InterPro" id="IPR003593">
    <property type="entry name" value="AAA+_ATPase"/>
</dbReference>
<evidence type="ECO:0000313" key="3">
    <source>
        <dbReference type="EMBL" id="TID19090.1"/>
    </source>
</evidence>
<feature type="domain" description="AAA+ ATPase" evidence="2">
    <location>
        <begin position="737"/>
        <end position="943"/>
    </location>
</feature>
<organism evidence="3 4">
    <name type="scientific">Venturia nashicola</name>
    <dbReference type="NCBI Taxonomy" id="86259"/>
    <lineage>
        <taxon>Eukaryota</taxon>
        <taxon>Fungi</taxon>
        <taxon>Dikarya</taxon>
        <taxon>Ascomycota</taxon>
        <taxon>Pezizomycotina</taxon>
        <taxon>Dothideomycetes</taxon>
        <taxon>Pleosporomycetidae</taxon>
        <taxon>Venturiales</taxon>
        <taxon>Venturiaceae</taxon>
        <taxon>Venturia</taxon>
    </lineage>
</organism>
<feature type="region of interest" description="Disordered" evidence="1">
    <location>
        <begin position="84"/>
        <end position="170"/>
    </location>
</feature>
<feature type="compositionally biased region" description="Basic and acidic residues" evidence="1">
    <location>
        <begin position="314"/>
        <end position="324"/>
    </location>
</feature>
<accession>A0A4Z1P4T2</accession>
<dbReference type="GO" id="GO:0003677">
    <property type="term" value="F:DNA binding"/>
    <property type="evidence" value="ECO:0007669"/>
    <property type="project" value="TreeGrafter"/>
</dbReference>
<dbReference type="GO" id="GO:0005634">
    <property type="term" value="C:nucleus"/>
    <property type="evidence" value="ECO:0007669"/>
    <property type="project" value="TreeGrafter"/>
</dbReference>
<feature type="region of interest" description="Disordered" evidence="1">
    <location>
        <begin position="189"/>
        <end position="238"/>
    </location>
</feature>
<feature type="compositionally biased region" description="Basic and acidic residues" evidence="1">
    <location>
        <begin position="108"/>
        <end position="130"/>
    </location>
</feature>
<dbReference type="Pfam" id="PF00004">
    <property type="entry name" value="AAA"/>
    <property type="match status" value="1"/>
</dbReference>
<dbReference type="GO" id="GO:0005524">
    <property type="term" value="F:ATP binding"/>
    <property type="evidence" value="ECO:0007669"/>
    <property type="project" value="InterPro"/>
</dbReference>
<evidence type="ECO:0000313" key="4">
    <source>
        <dbReference type="Proteomes" id="UP000298493"/>
    </source>
</evidence>
<name>A0A4Z1P4T2_9PEZI</name>
<dbReference type="InterPro" id="IPR027417">
    <property type="entry name" value="P-loop_NTPase"/>
</dbReference>
<feature type="region of interest" description="Disordered" evidence="1">
    <location>
        <begin position="568"/>
        <end position="593"/>
    </location>
</feature>
<feature type="compositionally biased region" description="Low complexity" evidence="1">
    <location>
        <begin position="660"/>
        <end position="670"/>
    </location>
</feature>
<dbReference type="SMART" id="SM00382">
    <property type="entry name" value="AAA"/>
    <property type="match status" value="1"/>
</dbReference>
<evidence type="ECO:0000259" key="2">
    <source>
        <dbReference type="SMART" id="SM00382"/>
    </source>
</evidence>
<dbReference type="STRING" id="86259.A0A4Z1P4T2"/>
<dbReference type="Proteomes" id="UP000298493">
    <property type="component" value="Unassembled WGS sequence"/>
</dbReference>
<dbReference type="Gene3D" id="3.40.50.300">
    <property type="entry name" value="P-loop containing nucleotide triphosphate hydrolases"/>
    <property type="match status" value="1"/>
</dbReference>
<evidence type="ECO:0000256" key="1">
    <source>
        <dbReference type="SAM" id="MobiDB-lite"/>
    </source>
</evidence>
<reference evidence="3 4" key="1">
    <citation type="submission" date="2019-04" db="EMBL/GenBank/DDBJ databases">
        <title>High contiguity whole genome sequence and gene annotation resource for two Venturia nashicola isolates.</title>
        <authorList>
            <person name="Prokchorchik M."/>
            <person name="Won K."/>
            <person name="Lee Y."/>
            <person name="Choi E.D."/>
            <person name="Segonzac C."/>
            <person name="Sohn K.H."/>
        </authorList>
    </citation>
    <scope>NUCLEOTIDE SEQUENCE [LARGE SCALE GENOMIC DNA]</scope>
    <source>
        <strain evidence="3 4">PRI2</strain>
    </source>
</reference>
<feature type="region of interest" description="Disordered" evidence="1">
    <location>
        <begin position="49"/>
        <end position="68"/>
    </location>
</feature>
<dbReference type="PANTHER" id="PTHR23389:SF21">
    <property type="entry name" value="ATPASE FAMILY AAA DOMAIN-CONTAINING PROTEIN 5"/>
    <property type="match status" value="1"/>
</dbReference>
<feature type="compositionally biased region" description="Low complexity" evidence="1">
    <location>
        <begin position="1331"/>
        <end position="1340"/>
    </location>
</feature>